<dbReference type="Proteomes" id="UP000265515">
    <property type="component" value="Unassembled WGS sequence"/>
</dbReference>
<dbReference type="PANTHER" id="PTHR31051:SF1">
    <property type="entry name" value="PROTEASOME ASSEMBLY CHAPERONE 3"/>
    <property type="match status" value="1"/>
</dbReference>
<comment type="caution">
    <text evidence="1">The sequence shown here is derived from an EMBL/GenBank/DDBJ whole genome shotgun (WGS) entry which is preliminary data.</text>
</comment>
<protein>
    <submittedName>
        <fullName evidence="1">Uncharacterized protein</fullName>
    </submittedName>
</protein>
<dbReference type="STRING" id="69332.A0A388JRL9"/>
<evidence type="ECO:0000313" key="2">
    <source>
        <dbReference type="Proteomes" id="UP000265515"/>
    </source>
</evidence>
<keyword evidence="2" id="KW-1185">Reference proteome</keyword>
<organism evidence="1 2">
    <name type="scientific">Chara braunii</name>
    <name type="common">Braun's stonewort</name>
    <dbReference type="NCBI Taxonomy" id="69332"/>
    <lineage>
        <taxon>Eukaryota</taxon>
        <taxon>Viridiplantae</taxon>
        <taxon>Streptophyta</taxon>
        <taxon>Charophyceae</taxon>
        <taxon>Charales</taxon>
        <taxon>Characeae</taxon>
        <taxon>Chara</taxon>
    </lineage>
</organism>
<dbReference type="Pfam" id="PF10178">
    <property type="entry name" value="PAC3"/>
    <property type="match status" value="1"/>
</dbReference>
<gene>
    <name evidence="1" type="ORF">CBR_g5628</name>
</gene>
<proteinExistence type="predicted"/>
<dbReference type="InterPro" id="IPR018788">
    <property type="entry name" value="Proteasome_assmbl_chp_3"/>
</dbReference>
<name>A0A388JRL9_CHABU</name>
<reference evidence="1 2" key="1">
    <citation type="journal article" date="2018" name="Cell">
        <title>The Chara Genome: Secondary Complexity and Implications for Plant Terrestrialization.</title>
        <authorList>
            <person name="Nishiyama T."/>
            <person name="Sakayama H."/>
            <person name="Vries J.D."/>
            <person name="Buschmann H."/>
            <person name="Saint-Marcoux D."/>
            <person name="Ullrich K.K."/>
            <person name="Haas F.B."/>
            <person name="Vanderstraeten L."/>
            <person name="Becker D."/>
            <person name="Lang D."/>
            <person name="Vosolsobe S."/>
            <person name="Rombauts S."/>
            <person name="Wilhelmsson P.K.I."/>
            <person name="Janitza P."/>
            <person name="Kern R."/>
            <person name="Heyl A."/>
            <person name="Rumpler F."/>
            <person name="Villalobos L.I.A.C."/>
            <person name="Clay J.M."/>
            <person name="Skokan R."/>
            <person name="Toyoda A."/>
            <person name="Suzuki Y."/>
            <person name="Kagoshima H."/>
            <person name="Schijlen E."/>
            <person name="Tajeshwar N."/>
            <person name="Catarino B."/>
            <person name="Hetherington A.J."/>
            <person name="Saltykova A."/>
            <person name="Bonnot C."/>
            <person name="Breuninger H."/>
            <person name="Symeonidi A."/>
            <person name="Radhakrishnan G.V."/>
            <person name="Van Nieuwerburgh F."/>
            <person name="Deforce D."/>
            <person name="Chang C."/>
            <person name="Karol K.G."/>
            <person name="Hedrich R."/>
            <person name="Ulvskov P."/>
            <person name="Glockner G."/>
            <person name="Delwiche C.F."/>
            <person name="Petrasek J."/>
            <person name="Van de Peer Y."/>
            <person name="Friml J."/>
            <person name="Beilby M."/>
            <person name="Dolan L."/>
            <person name="Kohara Y."/>
            <person name="Sugano S."/>
            <person name="Fujiyama A."/>
            <person name="Delaux P.-M."/>
            <person name="Quint M."/>
            <person name="TheiBen G."/>
            <person name="Hagemann M."/>
            <person name="Harholt J."/>
            <person name="Dunand C."/>
            <person name="Zachgo S."/>
            <person name="Langdale J."/>
            <person name="Maumus F."/>
            <person name="Straeten D.V.D."/>
            <person name="Gould S.B."/>
            <person name="Rensing S.A."/>
        </authorList>
    </citation>
    <scope>NUCLEOTIDE SEQUENCE [LARGE SCALE GENOMIC DNA]</scope>
    <source>
        <strain evidence="1 2">S276</strain>
    </source>
</reference>
<dbReference type="Gene3D" id="3.30.230.90">
    <property type="match status" value="1"/>
</dbReference>
<dbReference type="OrthoDB" id="5839at2759"/>
<dbReference type="InterPro" id="IPR053720">
    <property type="entry name" value="Psm_Assembly_Chaperone"/>
</dbReference>
<dbReference type="OMA" id="IHVCAKN"/>
<dbReference type="Gramene" id="GBG60454">
    <property type="protein sequence ID" value="GBG60454"/>
    <property type="gene ID" value="CBR_g5628"/>
</dbReference>
<accession>A0A388JRL9</accession>
<dbReference type="GO" id="GO:0043248">
    <property type="term" value="P:proteasome assembly"/>
    <property type="evidence" value="ECO:0007669"/>
    <property type="project" value="InterPro"/>
</dbReference>
<dbReference type="AlphaFoldDB" id="A0A388JRL9"/>
<dbReference type="EMBL" id="BFEA01000011">
    <property type="protein sequence ID" value="GBG60454.1"/>
    <property type="molecule type" value="Genomic_DNA"/>
</dbReference>
<evidence type="ECO:0000313" key="1">
    <source>
        <dbReference type="EMBL" id="GBG60454.1"/>
    </source>
</evidence>
<dbReference type="PANTHER" id="PTHR31051">
    <property type="entry name" value="PROTEASOME ASSEMBLY CHAPERONE 3"/>
    <property type="match status" value="1"/>
</dbReference>
<sequence>MGTTVGQFPVVTKRAVDVIEGHETTVLLSGYEDRIMVMVSQIGKLGTLLFAKREEIYDGPKAFQVDTILGKRDEPMLTVCARQLIEKISMAGSRWAHLPLLLSISLKDHSPAMIKGVIAFVEENRIW</sequence>